<dbReference type="OrthoDB" id="406838at2759"/>
<proteinExistence type="predicted"/>
<dbReference type="EMBL" id="JAAWWB010000011">
    <property type="protein sequence ID" value="KAG6772694.1"/>
    <property type="molecule type" value="Genomic_DNA"/>
</dbReference>
<keyword evidence="3" id="KW-1185">Reference proteome</keyword>
<keyword evidence="1" id="KW-1133">Transmembrane helix</keyword>
<evidence type="ECO:0000313" key="3">
    <source>
        <dbReference type="Proteomes" id="UP000886885"/>
    </source>
</evidence>
<accession>A0A8X7ZMR3</accession>
<organism evidence="2 3">
    <name type="scientific">Populus tomentosa</name>
    <name type="common">Chinese white poplar</name>
    <dbReference type="NCBI Taxonomy" id="118781"/>
    <lineage>
        <taxon>Eukaryota</taxon>
        <taxon>Viridiplantae</taxon>
        <taxon>Streptophyta</taxon>
        <taxon>Embryophyta</taxon>
        <taxon>Tracheophyta</taxon>
        <taxon>Spermatophyta</taxon>
        <taxon>Magnoliopsida</taxon>
        <taxon>eudicotyledons</taxon>
        <taxon>Gunneridae</taxon>
        <taxon>Pentapetalae</taxon>
        <taxon>rosids</taxon>
        <taxon>fabids</taxon>
        <taxon>Malpighiales</taxon>
        <taxon>Salicaceae</taxon>
        <taxon>Saliceae</taxon>
        <taxon>Populus</taxon>
    </lineage>
</organism>
<reference evidence="2" key="1">
    <citation type="journal article" date="2020" name="bioRxiv">
        <title>Hybrid origin of Populus tomentosa Carr. identified through genome sequencing and phylogenomic analysis.</title>
        <authorList>
            <person name="An X."/>
            <person name="Gao K."/>
            <person name="Chen Z."/>
            <person name="Li J."/>
            <person name="Yang X."/>
            <person name="Yang X."/>
            <person name="Zhou J."/>
            <person name="Guo T."/>
            <person name="Zhao T."/>
            <person name="Huang S."/>
            <person name="Miao D."/>
            <person name="Khan W.U."/>
            <person name="Rao P."/>
            <person name="Ye M."/>
            <person name="Lei B."/>
            <person name="Liao W."/>
            <person name="Wang J."/>
            <person name="Ji L."/>
            <person name="Li Y."/>
            <person name="Guo B."/>
            <person name="Mustafa N.S."/>
            <person name="Li S."/>
            <person name="Yun Q."/>
            <person name="Keller S.R."/>
            <person name="Mao J."/>
            <person name="Zhang R."/>
            <person name="Strauss S.H."/>
        </authorList>
    </citation>
    <scope>NUCLEOTIDE SEQUENCE</scope>
    <source>
        <strain evidence="2">GM15</strain>
        <tissue evidence="2">Leaf</tissue>
    </source>
</reference>
<keyword evidence="1" id="KW-0472">Membrane</keyword>
<dbReference type="Proteomes" id="UP000886885">
    <property type="component" value="Chromosome 6A"/>
</dbReference>
<keyword evidence="1" id="KW-0812">Transmembrane</keyword>
<evidence type="ECO:0000256" key="1">
    <source>
        <dbReference type="SAM" id="Phobius"/>
    </source>
</evidence>
<sequence>MKPRCRVPEVVDGKTRMKSAGSYIIDYAFFPGSPKWLKTTKVLNWGYRPGTRRDVLNPLGKIVLNDGVIIYLLLLILLIGILELQTSRLASLKMAKEIWIKGMLWGLIIPQLRALSCGHILAWVLQDDDVHGVEALYGVK</sequence>
<name>A0A8X7ZMR3_POPTO</name>
<protein>
    <submittedName>
        <fullName evidence="2">Uncharacterized protein</fullName>
    </submittedName>
</protein>
<comment type="caution">
    <text evidence="2">The sequence shown here is derived from an EMBL/GenBank/DDBJ whole genome shotgun (WGS) entry which is preliminary data.</text>
</comment>
<evidence type="ECO:0000313" key="2">
    <source>
        <dbReference type="EMBL" id="KAG6772694.1"/>
    </source>
</evidence>
<dbReference type="AlphaFoldDB" id="A0A8X7ZMR3"/>
<feature type="transmembrane region" description="Helical" evidence="1">
    <location>
        <begin position="62"/>
        <end position="82"/>
    </location>
</feature>
<gene>
    <name evidence="2" type="ORF">POTOM_024113</name>
</gene>